<dbReference type="PANTHER" id="PTHR24243:SF230">
    <property type="entry name" value="G-PROTEIN COUPLED RECEPTORS FAMILY 1 PROFILE DOMAIN-CONTAINING PROTEIN"/>
    <property type="match status" value="1"/>
</dbReference>
<name>A0A193KUH3_SCHMD</name>
<keyword evidence="7 8" id="KW-0807">Transducer</keyword>
<dbReference type="Gene3D" id="1.20.1070.10">
    <property type="entry name" value="Rhodopsin 7-helix transmembrane proteins"/>
    <property type="match status" value="1"/>
</dbReference>
<feature type="transmembrane region" description="Helical" evidence="9">
    <location>
        <begin position="302"/>
        <end position="323"/>
    </location>
</feature>
<evidence type="ECO:0000256" key="4">
    <source>
        <dbReference type="ARBA" id="ARBA00023040"/>
    </source>
</evidence>
<keyword evidence="5 9" id="KW-0472">Membrane</keyword>
<evidence type="ECO:0000256" key="1">
    <source>
        <dbReference type="ARBA" id="ARBA00004141"/>
    </source>
</evidence>
<feature type="transmembrane region" description="Helical" evidence="9">
    <location>
        <begin position="50"/>
        <end position="72"/>
    </location>
</feature>
<keyword evidence="3 9" id="KW-1133">Transmembrane helix</keyword>
<dbReference type="PROSITE" id="PS00237">
    <property type="entry name" value="G_PROTEIN_RECEP_F1_1"/>
    <property type="match status" value="1"/>
</dbReference>
<accession>A0A193KUH3</accession>
<comment type="subcellular location">
    <subcellularLocation>
        <location evidence="1">Membrane</location>
        <topology evidence="1">Multi-pass membrane protein</topology>
    </subcellularLocation>
</comment>
<feature type="transmembrane region" description="Helical" evidence="9">
    <location>
        <begin position="84"/>
        <end position="106"/>
    </location>
</feature>
<evidence type="ECO:0000256" key="9">
    <source>
        <dbReference type="SAM" id="Phobius"/>
    </source>
</evidence>
<protein>
    <submittedName>
        <fullName evidence="11">GCR055</fullName>
    </submittedName>
</protein>
<feature type="domain" description="G-protein coupled receptors family 1 profile" evidence="10">
    <location>
        <begin position="65"/>
        <end position="320"/>
    </location>
</feature>
<dbReference type="GO" id="GO:0005886">
    <property type="term" value="C:plasma membrane"/>
    <property type="evidence" value="ECO:0007669"/>
    <property type="project" value="TreeGrafter"/>
</dbReference>
<evidence type="ECO:0000256" key="8">
    <source>
        <dbReference type="RuleBase" id="RU000688"/>
    </source>
</evidence>
<keyword evidence="2 8" id="KW-0812">Transmembrane</keyword>
<dbReference type="GO" id="GO:0004930">
    <property type="term" value="F:G protein-coupled receptor activity"/>
    <property type="evidence" value="ECO:0007669"/>
    <property type="project" value="UniProtKB-KW"/>
</dbReference>
<keyword evidence="4 8" id="KW-0297">G-protein coupled receptor</keyword>
<evidence type="ECO:0000259" key="10">
    <source>
        <dbReference type="PROSITE" id="PS50262"/>
    </source>
</evidence>
<feature type="transmembrane region" description="Helical" evidence="9">
    <location>
        <begin position="258"/>
        <end position="282"/>
    </location>
</feature>
<keyword evidence="6 8" id="KW-0675">Receptor</keyword>
<evidence type="ECO:0000256" key="5">
    <source>
        <dbReference type="ARBA" id="ARBA00023136"/>
    </source>
</evidence>
<sequence>MGKEYSDTTSAKYIAYLENLRSHDEVLQTDYISGMNSSGSDDWHLILDYVVGYSNIVFLIMGTIGNLLIIIISSRQKTRPFTKLFIVSEAVWDLAILLLSSIRYAYNSLYSIEIRNHNLAMCKSHSFLTYFFNDISSWVLMILSIERFLLLKYPTNSKLKSLTVKHASVITVILLGLSFVKNFLHFLSVYDETDKICIIYSLEIQVVISYVDLVFNAIIPFIGVAMSTIGTLILLRIHNQKLSENVSNSSRTSSAVQVLKMVLAISIYNFITAIPQTILSIILSSEIFNYDEAKLEITFLFFRLSLLFYISNNAIKFYLYIFVSTSYRKMLLYILKFSANKIEDFTTKISVVMK</sequence>
<evidence type="ECO:0000256" key="7">
    <source>
        <dbReference type="ARBA" id="ARBA00023224"/>
    </source>
</evidence>
<reference evidence="11" key="1">
    <citation type="journal article" date="2016" name="PLoS Biol.">
        <title>GPCRs Direct Germline Development and Somatic Gonad Function in Planarians.</title>
        <authorList>
            <person name="Saberi A."/>
            <person name="Jamal A."/>
            <person name="Beets I."/>
            <person name="Schoofs L."/>
            <person name="Newmark P.A."/>
        </authorList>
    </citation>
    <scope>NUCLEOTIDE SEQUENCE</scope>
</reference>
<feature type="transmembrane region" description="Helical" evidence="9">
    <location>
        <begin position="126"/>
        <end position="150"/>
    </location>
</feature>
<dbReference type="PANTHER" id="PTHR24243">
    <property type="entry name" value="G-PROTEIN COUPLED RECEPTOR"/>
    <property type="match status" value="1"/>
</dbReference>
<dbReference type="InterPro" id="IPR017452">
    <property type="entry name" value="GPCR_Rhodpsn_7TM"/>
</dbReference>
<evidence type="ECO:0000256" key="3">
    <source>
        <dbReference type="ARBA" id="ARBA00022989"/>
    </source>
</evidence>
<proteinExistence type="evidence at transcript level"/>
<feature type="transmembrane region" description="Helical" evidence="9">
    <location>
        <begin position="213"/>
        <end position="237"/>
    </location>
</feature>
<dbReference type="SUPFAM" id="SSF81321">
    <property type="entry name" value="Family A G protein-coupled receptor-like"/>
    <property type="match status" value="1"/>
</dbReference>
<gene>
    <name evidence="11" type="primary">gcr055</name>
</gene>
<dbReference type="Pfam" id="PF00001">
    <property type="entry name" value="7tm_1"/>
    <property type="match status" value="1"/>
</dbReference>
<evidence type="ECO:0000256" key="6">
    <source>
        <dbReference type="ARBA" id="ARBA00023170"/>
    </source>
</evidence>
<evidence type="ECO:0000256" key="2">
    <source>
        <dbReference type="ARBA" id="ARBA00022692"/>
    </source>
</evidence>
<feature type="transmembrane region" description="Helical" evidence="9">
    <location>
        <begin position="162"/>
        <end position="180"/>
    </location>
</feature>
<dbReference type="AlphaFoldDB" id="A0A193KUH3"/>
<dbReference type="PRINTS" id="PR00237">
    <property type="entry name" value="GPCRRHODOPSN"/>
</dbReference>
<dbReference type="PROSITE" id="PS50262">
    <property type="entry name" value="G_PROTEIN_RECEP_F1_2"/>
    <property type="match status" value="1"/>
</dbReference>
<comment type="similarity">
    <text evidence="8">Belongs to the G-protein coupled receptor 1 family.</text>
</comment>
<dbReference type="EMBL" id="KX018868">
    <property type="protein sequence ID" value="ANO39029.1"/>
    <property type="molecule type" value="mRNA"/>
</dbReference>
<evidence type="ECO:0000313" key="11">
    <source>
        <dbReference type="EMBL" id="ANO39029.1"/>
    </source>
</evidence>
<organism evidence="11">
    <name type="scientific">Schmidtea mediterranea</name>
    <name type="common">Freshwater planarian flatworm</name>
    <dbReference type="NCBI Taxonomy" id="79327"/>
    <lineage>
        <taxon>Eukaryota</taxon>
        <taxon>Metazoa</taxon>
        <taxon>Spiralia</taxon>
        <taxon>Lophotrochozoa</taxon>
        <taxon>Platyhelminthes</taxon>
        <taxon>Rhabditophora</taxon>
        <taxon>Seriata</taxon>
        <taxon>Tricladida</taxon>
        <taxon>Continenticola</taxon>
        <taxon>Geoplanoidea</taxon>
        <taxon>Dugesiidae</taxon>
        <taxon>Schmidtea</taxon>
    </lineage>
</organism>
<dbReference type="InterPro" id="IPR000276">
    <property type="entry name" value="GPCR_Rhodpsn"/>
</dbReference>